<dbReference type="EMBL" id="AP009389">
    <property type="protein sequence ID" value="BAF60388.1"/>
    <property type="molecule type" value="Genomic_DNA"/>
</dbReference>
<dbReference type="HOGENOM" id="CLU_017999_1_1_9"/>
<dbReference type="GO" id="GO:0022857">
    <property type="term" value="F:transmembrane transporter activity"/>
    <property type="evidence" value="ECO:0007669"/>
    <property type="project" value="InterPro"/>
</dbReference>
<keyword evidence="3 5" id="KW-1133">Transmembrane helix</keyword>
<proteinExistence type="predicted"/>
<dbReference type="Pfam" id="PF13520">
    <property type="entry name" value="AA_permease_2"/>
    <property type="match status" value="1"/>
</dbReference>
<reference evidence="7" key="1">
    <citation type="journal article" date="2008" name="Genome Res.">
        <title>The genome of Pelotomaculum thermopropionicum reveals niche-associated evolution in anaerobic microbiota.</title>
        <authorList>
            <person name="Kosaka T."/>
            <person name="Kato S."/>
            <person name="Shimoyama T."/>
            <person name="Ishii S."/>
            <person name="Abe T."/>
            <person name="Watanabe K."/>
        </authorList>
    </citation>
    <scope>NUCLEOTIDE SEQUENCE [LARGE SCALE GENOMIC DNA]</scope>
    <source>
        <strain evidence="7">DSM 13744 / JCM 10971 / SI</strain>
    </source>
</reference>
<dbReference type="PANTHER" id="PTHR47704:SF1">
    <property type="entry name" value="POTASSIUM TRANSPORTER KIMA"/>
    <property type="match status" value="1"/>
</dbReference>
<name>A5D044_PELTS</name>
<dbReference type="KEGG" id="pth:PTH_2207"/>
<accession>A5D044</accession>
<feature type="transmembrane region" description="Helical" evidence="5">
    <location>
        <begin position="375"/>
        <end position="397"/>
    </location>
</feature>
<dbReference type="Proteomes" id="UP000006556">
    <property type="component" value="Chromosome"/>
</dbReference>
<organism evidence="6 7">
    <name type="scientific">Pelotomaculum thermopropionicum (strain DSM 13744 / JCM 10971 / SI)</name>
    <dbReference type="NCBI Taxonomy" id="370438"/>
    <lineage>
        <taxon>Bacteria</taxon>
        <taxon>Bacillati</taxon>
        <taxon>Bacillota</taxon>
        <taxon>Clostridia</taxon>
        <taxon>Eubacteriales</taxon>
        <taxon>Desulfotomaculaceae</taxon>
        <taxon>Pelotomaculum</taxon>
    </lineage>
</organism>
<comment type="subcellular location">
    <subcellularLocation>
        <location evidence="1">Membrane</location>
        <topology evidence="1">Multi-pass membrane protein</topology>
    </subcellularLocation>
</comment>
<gene>
    <name evidence="6" type="primary">PotE</name>
    <name evidence="6" type="ordered locus">PTH_2207</name>
</gene>
<evidence type="ECO:0000256" key="1">
    <source>
        <dbReference type="ARBA" id="ARBA00004141"/>
    </source>
</evidence>
<feature type="transmembrane region" description="Helical" evidence="5">
    <location>
        <begin position="62"/>
        <end position="84"/>
    </location>
</feature>
<evidence type="ECO:0000256" key="3">
    <source>
        <dbReference type="ARBA" id="ARBA00022989"/>
    </source>
</evidence>
<evidence type="ECO:0000313" key="7">
    <source>
        <dbReference type="Proteomes" id="UP000006556"/>
    </source>
</evidence>
<evidence type="ECO:0000256" key="4">
    <source>
        <dbReference type="ARBA" id="ARBA00023136"/>
    </source>
</evidence>
<sequence length="612" mass="68186">MPGSLKRLLIGRPLHNNEIIKEKLPKWKALSIFSSDAISSIGYGPEQVVLILAVPWALAYGYTWLVAAAILLTLGFVTLSYAQVAQANPGGGGSYSVARNNLSELAALTAAAALFIDYSLTVAVSISSGTDAIISAFPMLLGHRLELNLFVLFGILMLINLRGVRESSNAFVFPTYAFIFGILALIAYGIFRMVTGHEVVIPQQSLARQPLDWAVLYLALRAFASGCSSMTGIEAISNGVPMFKEPEVRNAKITTYWMSTILAVMFAGITLLILHYHIMPAENVTVVSQVAELTFGRSFMYYYIQVTTMFVLYLAANTAYNGLPPLLSILARDKYMPRYLAARGDRLTFHNGIILLSIVAAVLIILYHGNTEHLISLYALGVFLSFTIAQCGMVVHWRKEKVPGWTVRAFLNGLGAAVTGIVVLVIMVAKFFYGAWLILVAIPSLIYIFKRIYNHYEDMREQLALPLDESITIKPAEGSNIIIVPVAGVTRVVANTLTYAKKLSDRIVAVYVATDEEAAKKIRGKWEKWNPGVRLIVLYSPHRAIIAPLFKFIDRVEKKKNPEDYITILIPEFETKKWWHRLLHNQTGWLLRTLLILRKNIVVTVVPYRLEK</sequence>
<keyword evidence="7" id="KW-1185">Reference proteome</keyword>
<dbReference type="InterPro" id="IPR002293">
    <property type="entry name" value="AA/rel_permease1"/>
</dbReference>
<keyword evidence="2 5" id="KW-0812">Transmembrane</keyword>
<feature type="transmembrane region" description="Helical" evidence="5">
    <location>
        <begin position="132"/>
        <end position="159"/>
    </location>
</feature>
<dbReference type="PANTHER" id="PTHR47704">
    <property type="entry name" value="POTASSIUM TRANSPORTER KIMA"/>
    <property type="match status" value="1"/>
</dbReference>
<dbReference type="GO" id="GO:0016020">
    <property type="term" value="C:membrane"/>
    <property type="evidence" value="ECO:0007669"/>
    <property type="project" value="UniProtKB-SubCell"/>
</dbReference>
<feature type="transmembrane region" description="Helical" evidence="5">
    <location>
        <begin position="435"/>
        <end position="453"/>
    </location>
</feature>
<evidence type="ECO:0000256" key="5">
    <source>
        <dbReference type="SAM" id="Phobius"/>
    </source>
</evidence>
<keyword evidence="4 5" id="KW-0472">Membrane</keyword>
<protein>
    <submittedName>
        <fullName evidence="6">Amino acid transporters</fullName>
    </submittedName>
</protein>
<dbReference type="InterPro" id="IPR053153">
    <property type="entry name" value="APC_K+_Transporter"/>
</dbReference>
<feature type="transmembrane region" description="Helical" evidence="5">
    <location>
        <begin position="171"/>
        <end position="194"/>
    </location>
</feature>
<dbReference type="eggNOG" id="COG0531">
    <property type="taxonomic scope" value="Bacteria"/>
</dbReference>
<evidence type="ECO:0000313" key="6">
    <source>
        <dbReference type="EMBL" id="BAF60388.1"/>
    </source>
</evidence>
<feature type="transmembrane region" description="Helical" evidence="5">
    <location>
        <begin position="348"/>
        <end position="369"/>
    </location>
</feature>
<dbReference type="Gene3D" id="1.20.1740.10">
    <property type="entry name" value="Amino acid/polyamine transporter I"/>
    <property type="match status" value="1"/>
</dbReference>
<feature type="transmembrane region" description="Helical" evidence="5">
    <location>
        <begin position="409"/>
        <end position="429"/>
    </location>
</feature>
<feature type="transmembrane region" description="Helical" evidence="5">
    <location>
        <begin position="256"/>
        <end position="279"/>
    </location>
</feature>
<feature type="transmembrane region" description="Helical" evidence="5">
    <location>
        <begin position="299"/>
        <end position="327"/>
    </location>
</feature>
<dbReference type="AlphaFoldDB" id="A5D044"/>
<feature type="transmembrane region" description="Helical" evidence="5">
    <location>
        <begin position="105"/>
        <end position="126"/>
    </location>
</feature>
<evidence type="ECO:0000256" key="2">
    <source>
        <dbReference type="ARBA" id="ARBA00022692"/>
    </source>
</evidence>
<dbReference type="STRING" id="370438.PTH_2207"/>